<feature type="domain" description="ANTAR" evidence="4">
    <location>
        <begin position="124"/>
        <end position="185"/>
    </location>
</feature>
<evidence type="ECO:0000256" key="1">
    <source>
        <dbReference type="ARBA" id="ARBA00023125"/>
    </source>
</evidence>
<feature type="modified residue" description="4-aspartylphosphate" evidence="2">
    <location>
        <position position="54"/>
    </location>
</feature>
<dbReference type="Pfam" id="PF00072">
    <property type="entry name" value="Response_reg"/>
    <property type="match status" value="1"/>
</dbReference>
<dbReference type="SUPFAM" id="SSF52172">
    <property type="entry name" value="CheY-like"/>
    <property type="match status" value="1"/>
</dbReference>
<dbReference type="GO" id="GO:0003723">
    <property type="term" value="F:RNA binding"/>
    <property type="evidence" value="ECO:0007669"/>
    <property type="project" value="InterPro"/>
</dbReference>
<evidence type="ECO:0000259" key="3">
    <source>
        <dbReference type="PROSITE" id="PS50110"/>
    </source>
</evidence>
<dbReference type="InterPro" id="IPR039420">
    <property type="entry name" value="WalR-like"/>
</dbReference>
<dbReference type="InterPro" id="IPR008327">
    <property type="entry name" value="Sig_transdc_resp-reg_antiterm"/>
</dbReference>
<dbReference type="PANTHER" id="PTHR48111:SF69">
    <property type="entry name" value="RESPONSE REGULATOR RECEIVER"/>
    <property type="match status" value="1"/>
</dbReference>
<gene>
    <name evidence="5" type="ordered locus">Caur_1798</name>
</gene>
<dbReference type="RefSeq" id="WP_012257669.1">
    <property type="nucleotide sequence ID" value="NC_010175.1"/>
</dbReference>
<dbReference type="SMART" id="SM00448">
    <property type="entry name" value="REC"/>
    <property type="match status" value="1"/>
</dbReference>
<dbReference type="InterPro" id="IPR005561">
    <property type="entry name" value="ANTAR"/>
</dbReference>
<dbReference type="Pfam" id="PF03861">
    <property type="entry name" value="ANTAR"/>
    <property type="match status" value="1"/>
</dbReference>
<evidence type="ECO:0000313" key="6">
    <source>
        <dbReference type="Proteomes" id="UP000002008"/>
    </source>
</evidence>
<keyword evidence="6" id="KW-1185">Reference proteome</keyword>
<dbReference type="InterPro" id="IPR036388">
    <property type="entry name" value="WH-like_DNA-bd_sf"/>
</dbReference>
<keyword evidence="2" id="KW-0597">Phosphoprotein</keyword>
<dbReference type="Gene3D" id="1.10.10.10">
    <property type="entry name" value="Winged helix-like DNA-binding domain superfamily/Winged helix DNA-binding domain"/>
    <property type="match status" value="1"/>
</dbReference>
<dbReference type="PIRSF" id="PIRSF036382">
    <property type="entry name" value="RR_antiterm"/>
    <property type="match status" value="1"/>
</dbReference>
<dbReference type="InParanoid" id="A9WD48"/>
<dbReference type="GO" id="GO:0000156">
    <property type="term" value="F:phosphorelay response regulator activity"/>
    <property type="evidence" value="ECO:0000318"/>
    <property type="project" value="GO_Central"/>
</dbReference>
<accession>A9WD48</accession>
<dbReference type="AlphaFoldDB" id="A9WD48"/>
<evidence type="ECO:0000259" key="4">
    <source>
        <dbReference type="PROSITE" id="PS50921"/>
    </source>
</evidence>
<dbReference type="eggNOG" id="COG3707">
    <property type="taxonomic scope" value="Bacteria"/>
</dbReference>
<dbReference type="HOGENOM" id="CLU_000445_65_0_0"/>
<organism evidence="5 6">
    <name type="scientific">Chloroflexus aurantiacus (strain ATCC 29366 / DSM 635 / J-10-fl)</name>
    <dbReference type="NCBI Taxonomy" id="324602"/>
    <lineage>
        <taxon>Bacteria</taxon>
        <taxon>Bacillati</taxon>
        <taxon>Chloroflexota</taxon>
        <taxon>Chloroflexia</taxon>
        <taxon>Chloroflexales</taxon>
        <taxon>Chloroflexineae</taxon>
        <taxon>Chloroflexaceae</taxon>
        <taxon>Chloroflexus</taxon>
    </lineage>
</organism>
<dbReference type="FunCoup" id="A9WD48">
    <property type="interactions" value="147"/>
</dbReference>
<feature type="domain" description="Response regulatory" evidence="3">
    <location>
        <begin position="4"/>
        <end position="118"/>
    </location>
</feature>
<dbReference type="KEGG" id="cau:Caur_1798"/>
<dbReference type="Proteomes" id="UP000002008">
    <property type="component" value="Chromosome"/>
</dbReference>
<proteinExistence type="predicted"/>
<protein>
    <submittedName>
        <fullName evidence="5">Response regulator receiver</fullName>
    </submittedName>
</protein>
<dbReference type="SMART" id="SM01012">
    <property type="entry name" value="ANTAR"/>
    <property type="match status" value="1"/>
</dbReference>
<dbReference type="GO" id="GO:0006355">
    <property type="term" value="P:regulation of DNA-templated transcription"/>
    <property type="evidence" value="ECO:0000318"/>
    <property type="project" value="GO_Central"/>
</dbReference>
<dbReference type="PROSITE" id="PS50921">
    <property type="entry name" value="ANTAR"/>
    <property type="match status" value="1"/>
</dbReference>
<dbReference type="InterPro" id="IPR001789">
    <property type="entry name" value="Sig_transdc_resp-reg_receiver"/>
</dbReference>
<name>A9WD48_CHLAA</name>
<dbReference type="GO" id="GO:0000976">
    <property type="term" value="F:transcription cis-regulatory region binding"/>
    <property type="evidence" value="ECO:0000318"/>
    <property type="project" value="GO_Central"/>
</dbReference>
<evidence type="ECO:0000313" key="5">
    <source>
        <dbReference type="EMBL" id="ABY35015.1"/>
    </source>
</evidence>
<reference evidence="6" key="1">
    <citation type="journal article" date="2011" name="BMC Genomics">
        <title>Complete genome sequence of the filamentous anoxygenic phototrophic bacterium Chloroflexus aurantiacus.</title>
        <authorList>
            <person name="Tang K.H."/>
            <person name="Barry K."/>
            <person name="Chertkov O."/>
            <person name="Dalin E."/>
            <person name="Han C.S."/>
            <person name="Hauser L.J."/>
            <person name="Honchak B.M."/>
            <person name="Karbach L.E."/>
            <person name="Land M.L."/>
            <person name="Lapidus A."/>
            <person name="Larimer F.W."/>
            <person name="Mikhailova N."/>
            <person name="Pitluck S."/>
            <person name="Pierson B.K."/>
            <person name="Blankenship R.E."/>
        </authorList>
    </citation>
    <scope>NUCLEOTIDE SEQUENCE [LARGE SCALE GENOMIC DNA]</scope>
    <source>
        <strain evidence="6">ATCC 29366 / DSM 635 / J-10-fl</strain>
    </source>
</reference>
<dbReference type="GO" id="GO:0032993">
    <property type="term" value="C:protein-DNA complex"/>
    <property type="evidence" value="ECO:0000318"/>
    <property type="project" value="GO_Central"/>
</dbReference>
<dbReference type="STRING" id="324602.Caur_1798"/>
<evidence type="ECO:0000256" key="2">
    <source>
        <dbReference type="PROSITE-ProRule" id="PRU00169"/>
    </source>
</evidence>
<dbReference type="GO" id="GO:0005829">
    <property type="term" value="C:cytosol"/>
    <property type="evidence" value="ECO:0000318"/>
    <property type="project" value="GO_Central"/>
</dbReference>
<dbReference type="PATRIC" id="fig|324602.8.peg.2051"/>
<dbReference type="Gene3D" id="3.40.50.2300">
    <property type="match status" value="1"/>
</dbReference>
<dbReference type="EMBL" id="CP000909">
    <property type="protein sequence ID" value="ABY35015.1"/>
    <property type="molecule type" value="Genomic_DNA"/>
</dbReference>
<sequence>MAARLLIADDEALIRFHLREVLLALGYLIVGEAADGQQAIALTRQMRPDLVLLDYKMPHLDGIEAATVLHNEGLAPVILLTASASRELAERARAAGVFGYLIKPFRDGELLPLIEVVLARWQAYQARRKEMLALRERLETRQEIEHAKHVLMEQHGLTEGEAFRRIQQLAMRNRKTMREVAQAILLTHQLSSGQR</sequence>
<dbReference type="PROSITE" id="PS50110">
    <property type="entry name" value="RESPONSE_REGULATORY"/>
    <property type="match status" value="1"/>
</dbReference>
<dbReference type="PANTHER" id="PTHR48111">
    <property type="entry name" value="REGULATOR OF RPOS"/>
    <property type="match status" value="1"/>
</dbReference>
<dbReference type="InterPro" id="IPR011006">
    <property type="entry name" value="CheY-like_superfamily"/>
</dbReference>
<dbReference type="EnsemblBacteria" id="ABY35015">
    <property type="protein sequence ID" value="ABY35015"/>
    <property type="gene ID" value="Caur_1798"/>
</dbReference>
<keyword evidence="1" id="KW-0238">DNA-binding</keyword>